<accession>A0A9P8LBS4</accession>
<evidence type="ECO:0000256" key="11">
    <source>
        <dbReference type="SAM" id="MobiDB-lite"/>
    </source>
</evidence>
<feature type="compositionally biased region" description="Low complexity" evidence="11">
    <location>
        <begin position="306"/>
        <end position="323"/>
    </location>
</feature>
<dbReference type="FunFam" id="1.10.510.10:FF:000397">
    <property type="entry name" value="Serine/threonine-protein kinase KIN4"/>
    <property type="match status" value="1"/>
</dbReference>
<feature type="region of interest" description="Disordered" evidence="11">
    <location>
        <begin position="511"/>
        <end position="547"/>
    </location>
</feature>
<feature type="compositionally biased region" description="Basic and acidic residues" evidence="11">
    <location>
        <begin position="1489"/>
        <end position="1506"/>
    </location>
</feature>
<evidence type="ECO:0000256" key="7">
    <source>
        <dbReference type="ARBA" id="ARBA00022840"/>
    </source>
</evidence>
<feature type="compositionally biased region" description="Polar residues" evidence="11">
    <location>
        <begin position="17"/>
        <end position="41"/>
    </location>
</feature>
<dbReference type="InterPro" id="IPR034674">
    <property type="entry name" value="STK_Kin4/ppk1"/>
</dbReference>
<feature type="compositionally biased region" description="Polar residues" evidence="11">
    <location>
        <begin position="1189"/>
        <end position="1202"/>
    </location>
</feature>
<feature type="compositionally biased region" description="Polar residues" evidence="11">
    <location>
        <begin position="158"/>
        <end position="187"/>
    </location>
</feature>
<dbReference type="InterPro" id="IPR008271">
    <property type="entry name" value="Ser/Thr_kinase_AS"/>
</dbReference>
<feature type="compositionally biased region" description="Polar residues" evidence="11">
    <location>
        <begin position="253"/>
        <end position="296"/>
    </location>
</feature>
<feature type="compositionally biased region" description="Polar residues" evidence="11">
    <location>
        <begin position="1146"/>
        <end position="1162"/>
    </location>
</feature>
<evidence type="ECO:0000256" key="5">
    <source>
        <dbReference type="ARBA" id="ARBA00022741"/>
    </source>
</evidence>
<dbReference type="PANTHER" id="PTHR24346:SF110">
    <property type="entry name" value="NON-SPECIFIC SERINE_THREONINE PROTEIN KINASE"/>
    <property type="match status" value="1"/>
</dbReference>
<evidence type="ECO:0000256" key="4">
    <source>
        <dbReference type="ARBA" id="ARBA00022679"/>
    </source>
</evidence>
<keyword evidence="2" id="KW-0723">Serine/threonine-protein kinase</keyword>
<feature type="compositionally biased region" description="Low complexity" evidence="11">
    <location>
        <begin position="1026"/>
        <end position="1036"/>
    </location>
</feature>
<dbReference type="PROSITE" id="PS00108">
    <property type="entry name" value="PROTEIN_KINASE_ST"/>
    <property type="match status" value="1"/>
</dbReference>
<comment type="catalytic activity">
    <reaction evidence="8">
        <text>L-threonyl-[protein] + ATP = O-phospho-L-threonyl-[protein] + ADP + H(+)</text>
        <dbReference type="Rhea" id="RHEA:46608"/>
        <dbReference type="Rhea" id="RHEA-COMP:11060"/>
        <dbReference type="Rhea" id="RHEA-COMP:11605"/>
        <dbReference type="ChEBI" id="CHEBI:15378"/>
        <dbReference type="ChEBI" id="CHEBI:30013"/>
        <dbReference type="ChEBI" id="CHEBI:30616"/>
        <dbReference type="ChEBI" id="CHEBI:61977"/>
        <dbReference type="ChEBI" id="CHEBI:456216"/>
        <dbReference type="EC" id="2.7.11.1"/>
    </reaction>
</comment>
<keyword evidence="7 10" id="KW-0067">ATP-binding</keyword>
<dbReference type="GO" id="GO:0004674">
    <property type="term" value="F:protein serine/threonine kinase activity"/>
    <property type="evidence" value="ECO:0007669"/>
    <property type="project" value="UniProtKB-KW"/>
</dbReference>
<reference evidence="13" key="1">
    <citation type="submission" date="2021-03" db="EMBL/GenBank/DDBJ databases">
        <title>Comparative genomics and phylogenomic investigation of the class Geoglossomycetes provide insights into ecological specialization and systematics.</title>
        <authorList>
            <person name="Melie T."/>
            <person name="Pirro S."/>
            <person name="Miller A.N."/>
            <person name="Quandt A."/>
        </authorList>
    </citation>
    <scope>NUCLEOTIDE SEQUENCE</scope>
    <source>
        <strain evidence="13">CAQ_001_2017</strain>
    </source>
</reference>
<dbReference type="PROSITE" id="PS00107">
    <property type="entry name" value="PROTEIN_KINASE_ATP"/>
    <property type="match status" value="1"/>
</dbReference>
<keyword evidence="6" id="KW-0418">Kinase</keyword>
<feature type="compositionally biased region" description="Low complexity" evidence="11">
    <location>
        <begin position="1336"/>
        <end position="1350"/>
    </location>
</feature>
<feature type="region of interest" description="Disordered" evidence="11">
    <location>
        <begin position="17"/>
        <end position="43"/>
    </location>
</feature>
<feature type="compositionally biased region" description="Low complexity" evidence="11">
    <location>
        <begin position="236"/>
        <end position="252"/>
    </location>
</feature>
<dbReference type="GO" id="GO:0005524">
    <property type="term" value="F:ATP binding"/>
    <property type="evidence" value="ECO:0007669"/>
    <property type="project" value="UniProtKB-UniRule"/>
</dbReference>
<dbReference type="GO" id="GO:0005737">
    <property type="term" value="C:cytoplasm"/>
    <property type="evidence" value="ECO:0007669"/>
    <property type="project" value="TreeGrafter"/>
</dbReference>
<feature type="compositionally biased region" description="Polar residues" evidence="11">
    <location>
        <begin position="949"/>
        <end position="958"/>
    </location>
</feature>
<evidence type="ECO:0000256" key="6">
    <source>
        <dbReference type="ARBA" id="ARBA00022777"/>
    </source>
</evidence>
<keyword evidence="5 10" id="KW-0547">Nucleotide-binding</keyword>
<dbReference type="GO" id="GO:0000011">
    <property type="term" value="P:vacuole inheritance"/>
    <property type="evidence" value="ECO:0007669"/>
    <property type="project" value="UniProtKB-ARBA"/>
</dbReference>
<feature type="compositionally biased region" description="Polar residues" evidence="11">
    <location>
        <begin position="1108"/>
        <end position="1128"/>
    </location>
</feature>
<dbReference type="Proteomes" id="UP000750711">
    <property type="component" value="Unassembled WGS sequence"/>
</dbReference>
<feature type="compositionally biased region" description="Low complexity" evidence="11">
    <location>
        <begin position="345"/>
        <end position="355"/>
    </location>
</feature>
<feature type="compositionally biased region" description="Basic and acidic residues" evidence="11">
    <location>
        <begin position="534"/>
        <end position="547"/>
    </location>
</feature>
<keyword evidence="3" id="KW-0597">Phosphoprotein</keyword>
<evidence type="ECO:0000313" key="13">
    <source>
        <dbReference type="EMBL" id="KAH0559568.1"/>
    </source>
</evidence>
<feature type="compositionally biased region" description="Polar residues" evidence="11">
    <location>
        <begin position="1424"/>
        <end position="1436"/>
    </location>
</feature>
<comment type="caution">
    <text evidence="13">The sequence shown here is derived from an EMBL/GenBank/DDBJ whole genome shotgun (WGS) entry which is preliminary data.</text>
</comment>
<feature type="region of interest" description="Disordered" evidence="11">
    <location>
        <begin position="922"/>
        <end position="1373"/>
    </location>
</feature>
<feature type="region of interest" description="Disordered" evidence="11">
    <location>
        <begin position="56"/>
        <end position="88"/>
    </location>
</feature>
<dbReference type="Gene3D" id="1.10.510.10">
    <property type="entry name" value="Transferase(Phosphotransferase) domain 1"/>
    <property type="match status" value="1"/>
</dbReference>
<feature type="region of interest" description="Disordered" evidence="11">
    <location>
        <begin position="1395"/>
        <end position="1506"/>
    </location>
</feature>
<feature type="compositionally biased region" description="Polar residues" evidence="11">
    <location>
        <begin position="356"/>
        <end position="370"/>
    </location>
</feature>
<feature type="compositionally biased region" description="Polar residues" evidence="11">
    <location>
        <begin position="454"/>
        <end position="482"/>
    </location>
</feature>
<dbReference type="CDD" id="cd14076">
    <property type="entry name" value="STKc_Kin4"/>
    <property type="match status" value="1"/>
</dbReference>
<evidence type="ECO:0000256" key="10">
    <source>
        <dbReference type="PROSITE-ProRule" id="PRU10141"/>
    </source>
</evidence>
<feature type="region of interest" description="Disordered" evidence="11">
    <location>
        <begin position="155"/>
        <end position="483"/>
    </location>
</feature>
<dbReference type="SMART" id="SM00220">
    <property type="entry name" value="S_TKc"/>
    <property type="match status" value="1"/>
</dbReference>
<dbReference type="EMBL" id="JAGHQM010000568">
    <property type="protein sequence ID" value="KAH0559568.1"/>
    <property type="molecule type" value="Genomic_DNA"/>
</dbReference>
<comment type="catalytic activity">
    <reaction evidence="9">
        <text>L-seryl-[protein] + ATP = O-phospho-L-seryl-[protein] + ADP + H(+)</text>
        <dbReference type="Rhea" id="RHEA:17989"/>
        <dbReference type="Rhea" id="RHEA-COMP:9863"/>
        <dbReference type="Rhea" id="RHEA-COMP:11604"/>
        <dbReference type="ChEBI" id="CHEBI:15378"/>
        <dbReference type="ChEBI" id="CHEBI:29999"/>
        <dbReference type="ChEBI" id="CHEBI:30616"/>
        <dbReference type="ChEBI" id="CHEBI:83421"/>
        <dbReference type="ChEBI" id="CHEBI:456216"/>
        <dbReference type="EC" id="2.7.11.1"/>
    </reaction>
</comment>
<dbReference type="EC" id="2.7.11.1" evidence="1"/>
<dbReference type="FunFam" id="3.30.200.20:FF:000042">
    <property type="entry name" value="Aurora kinase A"/>
    <property type="match status" value="1"/>
</dbReference>
<dbReference type="PROSITE" id="PS50011">
    <property type="entry name" value="PROTEIN_KINASE_DOM"/>
    <property type="match status" value="1"/>
</dbReference>
<evidence type="ECO:0000256" key="9">
    <source>
        <dbReference type="ARBA" id="ARBA00048679"/>
    </source>
</evidence>
<dbReference type="InterPro" id="IPR011009">
    <property type="entry name" value="Kinase-like_dom_sf"/>
</dbReference>
<feature type="domain" description="Protein kinase" evidence="12">
    <location>
        <begin position="553"/>
        <end position="847"/>
    </location>
</feature>
<organism evidence="13 14">
    <name type="scientific">Trichoglossum hirsutum</name>
    <dbReference type="NCBI Taxonomy" id="265104"/>
    <lineage>
        <taxon>Eukaryota</taxon>
        <taxon>Fungi</taxon>
        <taxon>Dikarya</taxon>
        <taxon>Ascomycota</taxon>
        <taxon>Pezizomycotina</taxon>
        <taxon>Geoglossomycetes</taxon>
        <taxon>Geoglossales</taxon>
        <taxon>Geoglossaceae</taxon>
        <taxon>Trichoglossum</taxon>
    </lineage>
</organism>
<dbReference type="Pfam" id="PF00069">
    <property type="entry name" value="Pkinase"/>
    <property type="match status" value="1"/>
</dbReference>
<feature type="compositionally biased region" description="Low complexity" evidence="11">
    <location>
        <begin position="64"/>
        <end position="83"/>
    </location>
</feature>
<gene>
    <name evidence="13" type="ORF">GP486_003915</name>
</gene>
<dbReference type="GO" id="GO:0045033">
    <property type="term" value="P:peroxisome inheritance"/>
    <property type="evidence" value="ECO:0007669"/>
    <property type="project" value="UniProtKB-ARBA"/>
</dbReference>
<evidence type="ECO:0000259" key="12">
    <source>
        <dbReference type="PROSITE" id="PS50011"/>
    </source>
</evidence>
<feature type="binding site" evidence="10">
    <location>
        <position position="582"/>
    </location>
    <ligand>
        <name>ATP</name>
        <dbReference type="ChEBI" id="CHEBI:30616"/>
    </ligand>
</feature>
<evidence type="ECO:0000256" key="3">
    <source>
        <dbReference type="ARBA" id="ARBA00022553"/>
    </source>
</evidence>
<evidence type="ECO:0000256" key="8">
    <source>
        <dbReference type="ARBA" id="ARBA00047899"/>
    </source>
</evidence>
<name>A0A9P8LBS4_9PEZI</name>
<evidence type="ECO:0000256" key="1">
    <source>
        <dbReference type="ARBA" id="ARBA00012513"/>
    </source>
</evidence>
<dbReference type="InterPro" id="IPR017441">
    <property type="entry name" value="Protein_kinase_ATP_BS"/>
</dbReference>
<protein>
    <recommendedName>
        <fullName evidence="1">non-specific serine/threonine protein kinase</fullName>
        <ecNumber evidence="1">2.7.11.1</ecNumber>
    </recommendedName>
</protein>
<evidence type="ECO:0000256" key="2">
    <source>
        <dbReference type="ARBA" id="ARBA00022527"/>
    </source>
</evidence>
<dbReference type="SUPFAM" id="SSF56112">
    <property type="entry name" value="Protein kinase-like (PK-like)"/>
    <property type="match status" value="1"/>
</dbReference>
<keyword evidence="14" id="KW-1185">Reference proteome</keyword>
<evidence type="ECO:0000313" key="14">
    <source>
        <dbReference type="Proteomes" id="UP000750711"/>
    </source>
</evidence>
<dbReference type="GO" id="GO:0035556">
    <property type="term" value="P:intracellular signal transduction"/>
    <property type="evidence" value="ECO:0007669"/>
    <property type="project" value="TreeGrafter"/>
</dbReference>
<feature type="compositionally biased region" description="Polar residues" evidence="11">
    <location>
        <begin position="1051"/>
        <end position="1063"/>
    </location>
</feature>
<feature type="compositionally biased region" description="Basic and acidic residues" evidence="11">
    <location>
        <begin position="437"/>
        <end position="453"/>
    </location>
</feature>
<dbReference type="InterPro" id="IPR000719">
    <property type="entry name" value="Prot_kinase_dom"/>
</dbReference>
<feature type="compositionally biased region" description="Polar residues" evidence="11">
    <location>
        <begin position="211"/>
        <end position="235"/>
    </location>
</feature>
<feature type="compositionally biased region" description="Low complexity" evidence="11">
    <location>
        <begin position="1235"/>
        <end position="1245"/>
    </location>
</feature>
<sequence>MPTSIAVRFAYLLCPQNSENSSTRPSAGPSTHQQGLRSPSPAQRIRVLEQRETKFAKVSATAASRLSPHFSRLPPSSSSSLPFPSGPATAAPIGRLSAVSISSSSGTSKPPEAARGGKQSFAPHFAGLLSRIGGAFDKTGEELGVQEAYLMPVVDSDPSASTQSARPRHQQTASVEQQSPSVGTTVGNERGPASPGSELYPIFYAGRDAKMSSTMPPATHQPQSTVLAPSPMSSRQYQQQHQQAAQQFHLQQVASTSPSGTSPRRASRRPSGNDSASPTVNSPQQAQVYSPSGSDKSTPRAKNVQSPTTASPATPTAAAFPPSNNAYISPLEVRGGPPIPPPPRTSSQQRVQSTVATSPASPAETGTASKKASRTADEEASSSRAAGIGDGRGPGERRTGEGYANNGDRERAKDDMSSPPAAAAAVARARRRGQQSSREEGPQRSSSARESKARQLTTATQSHSTVSIGVGTGSESSRQGSAVLSRVVVTDPEVDIERERERMVEATPQGVTPVTGLGLVGGEGVEDGGRGGGKRQDHPGSNSRRKETRFGDYILGQTLGEGEFGKVKMGWKKDSGVQVAIKLIRRESLGSNPSRLPKIYREISILQGLSHPNIVRLHEMVETDHHIGIILEYASGGELFDHILTNRYLKDQPARRLFAQLISGVGYLHKKGIVHRDLKLENLLLDRNRNIIITDFGFANTFDPSDELGEDIENNLGKKEYVRQMDLEKTDSKGHRRGDLMQTSCGSPCYAAPELVVSDSLYTGMKVDVWSCGVILYAMLAGYLPFDDDPANPEGDNINLLYKYIVSTPLTFPEYVTPHARDLLRRILVPNPRKRADLFEVARHSWLSEYSHVVSFITSSTTTTGDIANTTVTAGMTISHTSDFPNTGLLPYTIQSNSMSAMSVLTKMIDDHTDGPLLARSASVREPSTRSHHHATAVGGLSQKHGNVDQDSQAISSKSQRDAKRRTVQVEYVAPHSQTARGEPAGAVGGNGPSDATVATAAVPSSGTRAGAGSQGPVEAPPLPSQAPAAAGAVAMPKPPLKESGMAGVSQPETAQKLASQGKSKQRSPGYGGMPPPQVRPVRDVPRSVSDSTGVFGITQPAAGTSIVRPNTGGSMTSNASKSGSTRLPSRGSYSRPGQPVAPTVAATNAQGKLAQPKTTTKPYVISSPIPQTEISSMGRPSATHMSPRVQTSAGVNQNQGSKGHRRSNTVSGIGEKLFGRSGSIFGGKSQATVPQSQSSQQPQKPYAPVSMSGGAAPVGSPRQSFDSRRSTSFGFGRKSSGSADKPRRFSFLPSLKSFGGPGKETPPATAHSTTEPRDFARPPGNRSGSESQAVSRTRGQSRSTSRGTSDNIPIGFDGQHEYKGDSPVPLGRMVGASVPAYRQTQEGYSYSMKQENFSGGSLQHPAYPNAPGDSAVTVGTEASLRSQDHNPQAFSQYEDDRKTQRRWTKGPGVLQKGNRRFIDAYENDPEAGHASGGHSSGSSSAARKVMEFFRRRGKARAGEDR</sequence>
<proteinExistence type="predicted"/>
<dbReference type="PANTHER" id="PTHR24346">
    <property type="entry name" value="MAP/MICROTUBULE AFFINITY-REGULATING KINASE"/>
    <property type="match status" value="1"/>
</dbReference>
<keyword evidence="4" id="KW-0808">Transferase</keyword>
<feature type="compositionally biased region" description="Basic and acidic residues" evidence="11">
    <location>
        <begin position="407"/>
        <end position="416"/>
    </location>
</feature>